<dbReference type="AlphaFoldDB" id="A0A239GWI0"/>
<keyword evidence="4" id="KW-1185">Reference proteome</keyword>
<dbReference type="RefSeq" id="WP_176441633.1">
    <property type="nucleotide sequence ID" value="NZ_FZOU01000002.1"/>
</dbReference>
<dbReference type="PROSITE" id="PS51257">
    <property type="entry name" value="PROKAR_LIPOPROTEIN"/>
    <property type="match status" value="1"/>
</dbReference>
<feature type="compositionally biased region" description="Polar residues" evidence="1">
    <location>
        <begin position="899"/>
        <end position="914"/>
    </location>
</feature>
<accession>A0A239GWI0</accession>
<feature type="compositionally biased region" description="Basic and acidic residues" evidence="1">
    <location>
        <begin position="390"/>
        <end position="407"/>
    </location>
</feature>
<evidence type="ECO:0000256" key="2">
    <source>
        <dbReference type="SAM" id="SignalP"/>
    </source>
</evidence>
<evidence type="ECO:0000256" key="1">
    <source>
        <dbReference type="SAM" id="MobiDB-lite"/>
    </source>
</evidence>
<feature type="region of interest" description="Disordered" evidence="1">
    <location>
        <begin position="884"/>
        <end position="914"/>
    </location>
</feature>
<protein>
    <submittedName>
        <fullName evidence="3">Uncharacterized protein</fullName>
    </submittedName>
</protein>
<feature type="signal peptide" evidence="2">
    <location>
        <begin position="1"/>
        <end position="22"/>
    </location>
</feature>
<dbReference type="Proteomes" id="UP000198356">
    <property type="component" value="Unassembled WGS sequence"/>
</dbReference>
<dbReference type="EMBL" id="FZOU01000002">
    <property type="protein sequence ID" value="SNS73569.1"/>
    <property type="molecule type" value="Genomic_DNA"/>
</dbReference>
<proteinExistence type="predicted"/>
<feature type="region of interest" description="Disordered" evidence="1">
    <location>
        <begin position="390"/>
        <end position="411"/>
    </location>
</feature>
<evidence type="ECO:0000313" key="4">
    <source>
        <dbReference type="Proteomes" id="UP000198356"/>
    </source>
</evidence>
<evidence type="ECO:0000313" key="3">
    <source>
        <dbReference type="EMBL" id="SNS73569.1"/>
    </source>
</evidence>
<feature type="chain" id="PRO_5012805630" evidence="2">
    <location>
        <begin position="23"/>
        <end position="914"/>
    </location>
</feature>
<feature type="region of interest" description="Disordered" evidence="1">
    <location>
        <begin position="433"/>
        <end position="454"/>
    </location>
</feature>
<keyword evidence="2" id="KW-0732">Signal</keyword>
<sequence>MAKTFHRLTIVALLLSAACAFADPARFDLTGPKIDVRVTRDGAALPISMVPNLQEGDQLWLHADLPPTQSVHYLLVAVFLRGTTNPPPDNWFIRIQTWDKKVKDEGVTITVPKDAQQALLLLAPETGGDFSTLRSAVKGRPGIFVRASQDLTEAGFEQARIEKYLAEMKNVPPGDEKALADHSNLLARTLNLKPNPDCFKKPVDQQYNCLTQTGTQTLLDDGHGQSIVTALSNGPGSDFINQASYTQMAGAGVYSAYVGAIVDLVRLTSTLHTAQYQYIPAIAFPEHESLNLRLNAAPSFHNPKSVIVIGLPGVQKAVLPPLRPTDPKHISCLLDTKMVLPVEGAPLVFSTAFAHDLALHIEPQNVAKGEPTDIPLYPDAFRGGLAILPTDDKARRELPNPDAKKQPDMPNLLGAPEYKQSQPEAKPVTIHIDGQPEPKPASDMTDAKKPEISSAPPGVVVQATVQGKWGFDNFTGPVLNVQRVPGEGWKIVPTPQTPAVLIVGQPNHLLLTSTGTACIQSIGVEPGDLKAEWKLATPTLVDSAKEPPPATNEAQPVDLTLNLQHAATPGTIQLAIQQFGQPKPDQLGTKTFSEPAKIESVRMHAGDVSAALTGTSLDQVKEVVLNSLKLEPVDASAGSSTGSLTVTLPKDAKVPPFKAGEKLTAKVELRDGRTLEAPVIIEASRPSVTILSRRIQPPAQAAPSPITLASPDDLPLGDQLVFFLKSPSSFPRNEQIEVANADDSLHTSLSVGAGSLILQDAHTILATLDPLKTFGTSAFGPLRLRAVTNDGTGGEWLPLATMVRLPTLDQLHCATDVTKPCQLSGSSLYLIDSVSADPAFTQPAPVPEGFVDQMLPVPHPTAGLLYLKLRDDPEKVQQVNLPILPLPTDPTAAKHGTTKAANPTTASTAKPDTK</sequence>
<organism evidence="3 4">
    <name type="scientific">Granulicella rosea</name>
    <dbReference type="NCBI Taxonomy" id="474952"/>
    <lineage>
        <taxon>Bacteria</taxon>
        <taxon>Pseudomonadati</taxon>
        <taxon>Acidobacteriota</taxon>
        <taxon>Terriglobia</taxon>
        <taxon>Terriglobales</taxon>
        <taxon>Acidobacteriaceae</taxon>
        <taxon>Granulicella</taxon>
    </lineage>
</organism>
<gene>
    <name evidence="3" type="ORF">SAMN05421770_102118</name>
</gene>
<reference evidence="3 4" key="1">
    <citation type="submission" date="2017-06" db="EMBL/GenBank/DDBJ databases">
        <authorList>
            <person name="Kim H.J."/>
            <person name="Triplett B.A."/>
        </authorList>
    </citation>
    <scope>NUCLEOTIDE SEQUENCE [LARGE SCALE GENOMIC DNA]</scope>
    <source>
        <strain evidence="3 4">DSM 18704</strain>
    </source>
</reference>
<name>A0A239GWI0_9BACT</name>